<dbReference type="InterPro" id="IPR020843">
    <property type="entry name" value="ER"/>
</dbReference>
<dbReference type="InterPro" id="IPR011032">
    <property type="entry name" value="GroES-like_sf"/>
</dbReference>
<dbReference type="Proteomes" id="UP000605992">
    <property type="component" value="Unassembled WGS sequence"/>
</dbReference>
<dbReference type="GO" id="GO:0016491">
    <property type="term" value="F:oxidoreductase activity"/>
    <property type="evidence" value="ECO:0007669"/>
    <property type="project" value="InterPro"/>
</dbReference>
<dbReference type="Gene3D" id="3.90.180.10">
    <property type="entry name" value="Medium-chain alcohol dehydrogenases, catalytic domain"/>
    <property type="match status" value="1"/>
</dbReference>
<dbReference type="EMBL" id="BOOR01000077">
    <property type="protein sequence ID" value="GII59075.1"/>
    <property type="molecule type" value="Genomic_DNA"/>
</dbReference>
<keyword evidence="4" id="KW-1185">Reference proteome</keyword>
<proteinExistence type="predicted"/>
<dbReference type="InterPro" id="IPR013154">
    <property type="entry name" value="ADH-like_N"/>
</dbReference>
<accession>A0A8J3Y1E5</accession>
<gene>
    <name evidence="3" type="ORF">Pth03_74640</name>
</gene>
<sequence length="270" mass="27999">MVLRPAGRCPAGVLLVRTQAIAVNHVDTYVRSGAYPTPLTFPFVIGRDAVGTVAAVGAGVSGFTEGDPVWCNSLGHGGRQGPSATYTAVAAERLYHLPDGVDPVAAAAVLHTGATAHLGLSREARLRIGEIIVVGGAAGGVGGAVLQIAASAGARVIAVARSDQASWCRANGAQEVLDYQAPDLAGHLRRAAPDGIDVYWDMPAHGHDRSPIGRDPIWHQPQCRHLMPTPLVGVVRAANGGTGRRVAARRRAGARSNGLTCFSLLRSRQA</sequence>
<protein>
    <recommendedName>
        <fullName evidence="2">Enoyl reductase (ER) domain-containing protein</fullName>
    </recommendedName>
</protein>
<evidence type="ECO:0000313" key="3">
    <source>
        <dbReference type="EMBL" id="GII59075.1"/>
    </source>
</evidence>
<evidence type="ECO:0000259" key="2">
    <source>
        <dbReference type="SMART" id="SM00829"/>
    </source>
</evidence>
<dbReference type="Gene3D" id="3.40.50.720">
    <property type="entry name" value="NAD(P)-binding Rossmann-like Domain"/>
    <property type="match status" value="1"/>
</dbReference>
<evidence type="ECO:0000313" key="4">
    <source>
        <dbReference type="Proteomes" id="UP000605992"/>
    </source>
</evidence>
<dbReference type="SMART" id="SM00829">
    <property type="entry name" value="PKS_ER"/>
    <property type="match status" value="1"/>
</dbReference>
<dbReference type="InterPro" id="IPR036291">
    <property type="entry name" value="NAD(P)-bd_dom_sf"/>
</dbReference>
<comment type="caution">
    <text evidence="3">The sequence shown here is derived from an EMBL/GenBank/DDBJ whole genome shotgun (WGS) entry which is preliminary data.</text>
</comment>
<dbReference type="PANTHER" id="PTHR44154:SF1">
    <property type="entry name" value="QUINONE OXIDOREDUCTASE"/>
    <property type="match status" value="1"/>
</dbReference>
<reference evidence="3" key="1">
    <citation type="submission" date="2021-01" db="EMBL/GenBank/DDBJ databases">
        <title>Whole genome shotgun sequence of Planotetraspora thailandica NBRC 104271.</title>
        <authorList>
            <person name="Komaki H."/>
            <person name="Tamura T."/>
        </authorList>
    </citation>
    <scope>NUCLEOTIDE SEQUENCE</scope>
    <source>
        <strain evidence="3">NBRC 104271</strain>
    </source>
</reference>
<organism evidence="3 4">
    <name type="scientific">Planotetraspora thailandica</name>
    <dbReference type="NCBI Taxonomy" id="487172"/>
    <lineage>
        <taxon>Bacteria</taxon>
        <taxon>Bacillati</taxon>
        <taxon>Actinomycetota</taxon>
        <taxon>Actinomycetes</taxon>
        <taxon>Streptosporangiales</taxon>
        <taxon>Streptosporangiaceae</taxon>
        <taxon>Planotetraspora</taxon>
    </lineage>
</organism>
<dbReference type="AlphaFoldDB" id="A0A8J3Y1E5"/>
<dbReference type="Pfam" id="PF00107">
    <property type="entry name" value="ADH_zinc_N"/>
    <property type="match status" value="1"/>
</dbReference>
<dbReference type="SUPFAM" id="SSF50129">
    <property type="entry name" value="GroES-like"/>
    <property type="match status" value="1"/>
</dbReference>
<dbReference type="InterPro" id="IPR013149">
    <property type="entry name" value="ADH-like_C"/>
</dbReference>
<dbReference type="Pfam" id="PF08240">
    <property type="entry name" value="ADH_N"/>
    <property type="match status" value="1"/>
</dbReference>
<dbReference type="SUPFAM" id="SSF51735">
    <property type="entry name" value="NAD(P)-binding Rossmann-fold domains"/>
    <property type="match status" value="1"/>
</dbReference>
<dbReference type="PANTHER" id="PTHR44154">
    <property type="entry name" value="QUINONE OXIDOREDUCTASE"/>
    <property type="match status" value="1"/>
</dbReference>
<evidence type="ECO:0000256" key="1">
    <source>
        <dbReference type="ARBA" id="ARBA00022857"/>
    </source>
</evidence>
<keyword evidence="1" id="KW-0521">NADP</keyword>
<feature type="domain" description="Enoyl reductase (ER)" evidence="2">
    <location>
        <begin position="1"/>
        <end position="270"/>
    </location>
</feature>
<dbReference type="InterPro" id="IPR051603">
    <property type="entry name" value="Zinc-ADH_QOR/CCCR"/>
</dbReference>
<name>A0A8J3Y1E5_9ACTN</name>